<dbReference type="InterPro" id="IPR056924">
    <property type="entry name" value="SH3_Tf2-1"/>
</dbReference>
<evidence type="ECO:0000313" key="3">
    <source>
        <dbReference type="Proteomes" id="UP000233551"/>
    </source>
</evidence>
<dbReference type="Pfam" id="PF24626">
    <property type="entry name" value="SH3_Tf2-1"/>
    <property type="match status" value="1"/>
</dbReference>
<dbReference type="Proteomes" id="UP000233551">
    <property type="component" value="Unassembled WGS sequence"/>
</dbReference>
<sequence length="132" mass="15416">MAKEVQSMQQQVQQKLEARNAKYKKAADKHHKEQLFSEGDMVMVFLRKERFVVGRYNKLKLKKYGPYKELKKINDNAYVIDLPESIGISHAFNAADIFPYYDSKDPLYPEFSTSSMTSFPQVRETDEKISPK</sequence>
<gene>
    <name evidence="2" type="ORF">CRG98_006422</name>
</gene>
<feature type="domain" description="Tf2-1-like SH3-like" evidence="1">
    <location>
        <begin position="39"/>
        <end position="100"/>
    </location>
</feature>
<dbReference type="EMBL" id="PGOL01000283">
    <property type="protein sequence ID" value="PKI73176.1"/>
    <property type="molecule type" value="Genomic_DNA"/>
</dbReference>
<comment type="caution">
    <text evidence="2">The sequence shown here is derived from an EMBL/GenBank/DDBJ whole genome shotgun (WGS) entry which is preliminary data.</text>
</comment>
<name>A0A2I0KZ84_PUNGR</name>
<evidence type="ECO:0000259" key="1">
    <source>
        <dbReference type="Pfam" id="PF24626"/>
    </source>
</evidence>
<accession>A0A2I0KZ84</accession>
<keyword evidence="3" id="KW-1185">Reference proteome</keyword>
<protein>
    <recommendedName>
        <fullName evidence="1">Tf2-1-like SH3-like domain-containing protein</fullName>
    </recommendedName>
</protein>
<reference evidence="2 3" key="1">
    <citation type="submission" date="2017-11" db="EMBL/GenBank/DDBJ databases">
        <title>De-novo sequencing of pomegranate (Punica granatum L.) genome.</title>
        <authorList>
            <person name="Akparov Z."/>
            <person name="Amiraslanov A."/>
            <person name="Hajiyeva S."/>
            <person name="Abbasov M."/>
            <person name="Kaur K."/>
            <person name="Hamwieh A."/>
            <person name="Solovyev V."/>
            <person name="Salamov A."/>
            <person name="Braich B."/>
            <person name="Kosarev P."/>
            <person name="Mahmoud A."/>
            <person name="Hajiyev E."/>
            <person name="Babayeva S."/>
            <person name="Izzatullayeva V."/>
            <person name="Mammadov A."/>
            <person name="Mammadov A."/>
            <person name="Sharifova S."/>
            <person name="Ojaghi J."/>
            <person name="Eynullazada K."/>
            <person name="Bayramov B."/>
            <person name="Abdulazimova A."/>
            <person name="Shahmuradov I."/>
        </authorList>
    </citation>
    <scope>NUCLEOTIDE SEQUENCE [LARGE SCALE GENOMIC DNA]</scope>
    <source>
        <strain evidence="3">cv. AG2017</strain>
        <tissue evidence="2">Leaf</tissue>
    </source>
</reference>
<proteinExistence type="predicted"/>
<dbReference type="AlphaFoldDB" id="A0A2I0KZ84"/>
<evidence type="ECO:0000313" key="2">
    <source>
        <dbReference type="EMBL" id="PKI73176.1"/>
    </source>
</evidence>
<organism evidence="2 3">
    <name type="scientific">Punica granatum</name>
    <name type="common">Pomegranate</name>
    <dbReference type="NCBI Taxonomy" id="22663"/>
    <lineage>
        <taxon>Eukaryota</taxon>
        <taxon>Viridiplantae</taxon>
        <taxon>Streptophyta</taxon>
        <taxon>Embryophyta</taxon>
        <taxon>Tracheophyta</taxon>
        <taxon>Spermatophyta</taxon>
        <taxon>Magnoliopsida</taxon>
        <taxon>eudicotyledons</taxon>
        <taxon>Gunneridae</taxon>
        <taxon>Pentapetalae</taxon>
        <taxon>rosids</taxon>
        <taxon>malvids</taxon>
        <taxon>Myrtales</taxon>
        <taxon>Lythraceae</taxon>
        <taxon>Punica</taxon>
    </lineage>
</organism>